<dbReference type="OrthoDB" id="4025405at2759"/>
<protein>
    <recommendedName>
        <fullName evidence="9">Core Histone H2A/H2B/H3 domain-containing protein</fullName>
    </recommendedName>
</protein>
<evidence type="ECO:0000256" key="8">
    <source>
        <dbReference type="SAM" id="MobiDB-lite"/>
    </source>
</evidence>
<dbReference type="Gene3D" id="1.10.20.10">
    <property type="entry name" value="Histone, subunit A"/>
    <property type="match status" value="1"/>
</dbReference>
<dbReference type="VEuPathDB" id="FungiDB:CC1G_04034"/>
<dbReference type="Proteomes" id="UP000001861">
    <property type="component" value="Unassembled WGS sequence"/>
</dbReference>
<evidence type="ECO:0000259" key="9">
    <source>
        <dbReference type="Pfam" id="PF00125"/>
    </source>
</evidence>
<feature type="domain" description="Core Histone H2A/H2B/H3" evidence="9">
    <location>
        <begin position="91"/>
        <end position="177"/>
    </location>
</feature>
<dbReference type="eggNOG" id="KOG1745">
    <property type="taxonomic scope" value="Eukaryota"/>
</dbReference>
<evidence type="ECO:0000256" key="3">
    <source>
        <dbReference type="ARBA" id="ARBA00010343"/>
    </source>
</evidence>
<reference evidence="10 11" key="1">
    <citation type="journal article" date="2010" name="Proc. Natl. Acad. Sci. U.S.A.">
        <title>Insights into evolution of multicellular fungi from the assembled chromosomes of the mushroom Coprinopsis cinerea (Coprinus cinereus).</title>
        <authorList>
            <person name="Stajich J.E."/>
            <person name="Wilke S.K."/>
            <person name="Ahren D."/>
            <person name="Au C.H."/>
            <person name="Birren B.W."/>
            <person name="Borodovsky M."/>
            <person name="Burns C."/>
            <person name="Canback B."/>
            <person name="Casselton L.A."/>
            <person name="Cheng C.K."/>
            <person name="Deng J."/>
            <person name="Dietrich F.S."/>
            <person name="Fargo D.C."/>
            <person name="Farman M.L."/>
            <person name="Gathman A.C."/>
            <person name="Goldberg J."/>
            <person name="Guigo R."/>
            <person name="Hoegger P.J."/>
            <person name="Hooker J.B."/>
            <person name="Huggins A."/>
            <person name="James T.Y."/>
            <person name="Kamada T."/>
            <person name="Kilaru S."/>
            <person name="Kodira C."/>
            <person name="Kues U."/>
            <person name="Kupfer D."/>
            <person name="Kwan H.S."/>
            <person name="Lomsadze A."/>
            <person name="Li W."/>
            <person name="Lilly W.W."/>
            <person name="Ma L.J."/>
            <person name="Mackey A.J."/>
            <person name="Manning G."/>
            <person name="Martin F."/>
            <person name="Muraguchi H."/>
            <person name="Natvig D.O."/>
            <person name="Palmerini H."/>
            <person name="Ramesh M.A."/>
            <person name="Rehmeyer C.J."/>
            <person name="Roe B.A."/>
            <person name="Shenoy N."/>
            <person name="Stanke M."/>
            <person name="Ter-Hovhannisyan V."/>
            <person name="Tunlid A."/>
            <person name="Velagapudi R."/>
            <person name="Vision T.J."/>
            <person name="Zeng Q."/>
            <person name="Zolan M.E."/>
            <person name="Pukkila P.J."/>
        </authorList>
    </citation>
    <scope>NUCLEOTIDE SEQUENCE [LARGE SCALE GENOMIC DNA]</scope>
    <source>
        <strain evidence="11">Okayama-7 / 130 / ATCC MYA-4618 / FGSC 9003</strain>
    </source>
</reference>
<dbReference type="OMA" id="WSEDKDS"/>
<proteinExistence type="inferred from homology"/>
<gene>
    <name evidence="10" type="ORF">CC1G_04034</name>
</gene>
<dbReference type="InParanoid" id="A8N8I7"/>
<keyword evidence="11" id="KW-1185">Reference proteome</keyword>
<keyword evidence="6" id="KW-0539">Nucleus</keyword>
<dbReference type="RefSeq" id="XP_001831143.2">
    <property type="nucleotide sequence ID" value="XM_001831091.2"/>
</dbReference>
<dbReference type="GO" id="GO:0030527">
    <property type="term" value="F:structural constituent of chromatin"/>
    <property type="evidence" value="ECO:0007669"/>
    <property type="project" value="InterPro"/>
</dbReference>
<dbReference type="STRING" id="240176.A8N8I7"/>
<dbReference type="SUPFAM" id="SSF47113">
    <property type="entry name" value="Histone-fold"/>
    <property type="match status" value="1"/>
</dbReference>
<dbReference type="PANTHER" id="PTHR11426">
    <property type="entry name" value="HISTONE H3"/>
    <property type="match status" value="1"/>
</dbReference>
<accession>A8N8I7</accession>
<dbReference type="GO" id="GO:0005634">
    <property type="term" value="C:nucleus"/>
    <property type="evidence" value="ECO:0007669"/>
    <property type="project" value="UniProtKB-SubCell"/>
</dbReference>
<evidence type="ECO:0000256" key="5">
    <source>
        <dbReference type="ARBA" id="ARBA00023125"/>
    </source>
</evidence>
<keyword evidence="7" id="KW-0544">Nucleosome core</keyword>
<dbReference type="Pfam" id="PF00125">
    <property type="entry name" value="Histone"/>
    <property type="match status" value="1"/>
</dbReference>
<dbReference type="EMBL" id="AACS02000007">
    <property type="protein sequence ID" value="EAU90765.2"/>
    <property type="molecule type" value="Genomic_DNA"/>
</dbReference>
<evidence type="ECO:0000256" key="6">
    <source>
        <dbReference type="ARBA" id="ARBA00023242"/>
    </source>
</evidence>
<dbReference type="InterPro" id="IPR000164">
    <property type="entry name" value="Histone_H3/CENP-A"/>
</dbReference>
<dbReference type="AlphaFoldDB" id="A8N8I7"/>
<comment type="subcellular location">
    <subcellularLocation>
        <location evidence="2">Chromosome</location>
    </subcellularLocation>
    <subcellularLocation>
        <location evidence="1">Nucleus</location>
    </subcellularLocation>
</comment>
<evidence type="ECO:0000313" key="10">
    <source>
        <dbReference type="EMBL" id="EAU90765.2"/>
    </source>
</evidence>
<dbReference type="KEGG" id="cci:CC1G_04034"/>
<dbReference type="GO" id="GO:0046982">
    <property type="term" value="F:protein heterodimerization activity"/>
    <property type="evidence" value="ECO:0007669"/>
    <property type="project" value="InterPro"/>
</dbReference>
<dbReference type="GeneID" id="6007604"/>
<dbReference type="FunFam" id="1.10.20.10:FF:000085">
    <property type="entry name" value="Histone H3.2"/>
    <property type="match status" value="1"/>
</dbReference>
<evidence type="ECO:0000256" key="7">
    <source>
        <dbReference type="ARBA" id="ARBA00023269"/>
    </source>
</evidence>
<dbReference type="GO" id="GO:0003677">
    <property type="term" value="F:DNA binding"/>
    <property type="evidence" value="ECO:0007669"/>
    <property type="project" value="UniProtKB-KW"/>
</dbReference>
<comment type="caution">
    <text evidence="10">The sequence shown here is derived from an EMBL/GenBank/DDBJ whole genome shotgun (WGS) entry which is preliminary data.</text>
</comment>
<comment type="similarity">
    <text evidence="3">Belongs to the histone H3 family.</text>
</comment>
<dbReference type="CDD" id="cd22911">
    <property type="entry name" value="HFD_H3"/>
    <property type="match status" value="1"/>
</dbReference>
<evidence type="ECO:0000256" key="4">
    <source>
        <dbReference type="ARBA" id="ARBA00022454"/>
    </source>
</evidence>
<name>A8N8I7_COPC7</name>
<organism evidence="10 11">
    <name type="scientific">Coprinopsis cinerea (strain Okayama-7 / 130 / ATCC MYA-4618 / FGSC 9003)</name>
    <name type="common">Inky cap fungus</name>
    <name type="synonym">Hormographiella aspergillata</name>
    <dbReference type="NCBI Taxonomy" id="240176"/>
    <lineage>
        <taxon>Eukaryota</taxon>
        <taxon>Fungi</taxon>
        <taxon>Dikarya</taxon>
        <taxon>Basidiomycota</taxon>
        <taxon>Agaricomycotina</taxon>
        <taxon>Agaricomycetes</taxon>
        <taxon>Agaricomycetidae</taxon>
        <taxon>Agaricales</taxon>
        <taxon>Agaricineae</taxon>
        <taxon>Psathyrellaceae</taxon>
        <taxon>Coprinopsis</taxon>
    </lineage>
</organism>
<dbReference type="InterPro" id="IPR007125">
    <property type="entry name" value="H2A/H2B/H3"/>
</dbReference>
<sequence length="185" mass="20484">MARTKHTSRKSIGGKQNHSLGGKTLPYSVIHGDRPGPVPVSSSAMQKYKKVPLAVKSARVGAHKSTTKRTRGTNGAYMKFQQPRKFRAPNGTVALREIRHHQANGGRLIPKGPFQRLVRECTAEFKNDIRFRPEALEAIQLAAEAYSVDLLEQAQLAALHAKRTTIKPADLALVRRLRGEALFDD</sequence>
<keyword evidence="5" id="KW-0238">DNA-binding</keyword>
<feature type="region of interest" description="Disordered" evidence="8">
    <location>
        <begin position="1"/>
        <end position="26"/>
    </location>
</feature>
<dbReference type="InterPro" id="IPR009072">
    <property type="entry name" value="Histone-fold"/>
</dbReference>
<dbReference type="GO" id="GO:0000786">
    <property type="term" value="C:nucleosome"/>
    <property type="evidence" value="ECO:0007669"/>
    <property type="project" value="UniProtKB-KW"/>
</dbReference>
<dbReference type="SMART" id="SM00428">
    <property type="entry name" value="H3"/>
    <property type="match status" value="1"/>
</dbReference>
<keyword evidence="4" id="KW-0158">Chromosome</keyword>
<evidence type="ECO:0000313" key="11">
    <source>
        <dbReference type="Proteomes" id="UP000001861"/>
    </source>
</evidence>
<dbReference type="HOGENOM" id="CLU_078295_2_2_1"/>
<evidence type="ECO:0000256" key="2">
    <source>
        <dbReference type="ARBA" id="ARBA00004286"/>
    </source>
</evidence>
<evidence type="ECO:0000256" key="1">
    <source>
        <dbReference type="ARBA" id="ARBA00004123"/>
    </source>
</evidence>